<dbReference type="Proteomes" id="UP000594262">
    <property type="component" value="Unplaced"/>
</dbReference>
<protein>
    <submittedName>
        <fullName evidence="3">Uncharacterized protein</fullName>
    </submittedName>
</protein>
<accession>A0A7M5VAI7</accession>
<dbReference type="EnsemblMetazoa" id="CLYHEMT008962.1">
    <property type="protein sequence ID" value="CLYHEMP008962.1"/>
    <property type="gene ID" value="CLYHEMG008962"/>
</dbReference>
<dbReference type="GeneID" id="136821166"/>
<evidence type="ECO:0000313" key="3">
    <source>
        <dbReference type="EnsemblMetazoa" id="CLYHEMP008962.1"/>
    </source>
</evidence>
<sequence length="623" mass="70682">MTEQAILLLVDDQGPFVWGESTNYSLQAIPTDALNFTRIFVSQRSPKGNVGKEIAVFLNEDRKSGIFHLYDIKIGNATAQKQIPFCGHKNDCYIQHLEVSKSLSLVRFLVNDQYYNSILQQHLCDYYYAEDSFGVCRHINYTETIDDFVFIPSTSSQMVLFSDNQIISYADNSTRTLYRLECGCSFSTKTVFGDILLIRLTNGEVLFYQYGARNVHKVQSNPNTLFSFDYNLNQIYGINFLNDSYYEKDYTGLKLELDAKTDHLKPSILKFTTTVLNEVYFLDFNENITVDVEIVGLKGSDQQIQVIYDSNIGLKVEEQTLVPSRIKNGKFHTQKRYTIQLVEHFQENHWRLIDKNTAVVFALQNYDGYMTGVLKSHVMYVSIGCPANRHLFLIPSRSSHGHDHESETDQTGVIEIKKSETLSMHFDLFGNGDYIGPAEGKLKILSQSPLSIAQKTTDGSDLTLSCNQIGTFDAQIELEISESLCILQTTIRVNVLDNGKFERNLVIIISISFSITVCIIAMIVSFMMFKKNTAKEHAIEKENQARQAELRFLASMKHYQEQMEITASMSKKGSTGLAKHARLSELGGQRKSSLSRRNSSIVSREHVEQIRKAMSVTQSPSST</sequence>
<evidence type="ECO:0000256" key="2">
    <source>
        <dbReference type="SAM" id="Phobius"/>
    </source>
</evidence>
<dbReference type="OrthoDB" id="10650436at2759"/>
<feature type="region of interest" description="Disordered" evidence="1">
    <location>
        <begin position="583"/>
        <end position="623"/>
    </location>
</feature>
<feature type="compositionally biased region" description="Low complexity" evidence="1">
    <location>
        <begin position="590"/>
        <end position="602"/>
    </location>
</feature>
<reference evidence="3" key="1">
    <citation type="submission" date="2021-01" db="UniProtKB">
        <authorList>
            <consortium name="EnsemblMetazoa"/>
        </authorList>
    </citation>
    <scope>IDENTIFICATION</scope>
</reference>
<name>A0A7M5VAI7_9CNID</name>
<evidence type="ECO:0000313" key="4">
    <source>
        <dbReference type="Proteomes" id="UP000594262"/>
    </source>
</evidence>
<evidence type="ECO:0000256" key="1">
    <source>
        <dbReference type="SAM" id="MobiDB-lite"/>
    </source>
</evidence>
<feature type="transmembrane region" description="Helical" evidence="2">
    <location>
        <begin position="505"/>
        <end position="529"/>
    </location>
</feature>
<organism evidence="3 4">
    <name type="scientific">Clytia hemisphaerica</name>
    <dbReference type="NCBI Taxonomy" id="252671"/>
    <lineage>
        <taxon>Eukaryota</taxon>
        <taxon>Metazoa</taxon>
        <taxon>Cnidaria</taxon>
        <taxon>Hydrozoa</taxon>
        <taxon>Hydroidolina</taxon>
        <taxon>Leptothecata</taxon>
        <taxon>Obeliida</taxon>
        <taxon>Clytiidae</taxon>
        <taxon>Clytia</taxon>
    </lineage>
</organism>
<keyword evidence="4" id="KW-1185">Reference proteome</keyword>
<dbReference type="RefSeq" id="XP_066933499.1">
    <property type="nucleotide sequence ID" value="XM_067077398.1"/>
</dbReference>
<proteinExistence type="predicted"/>
<keyword evidence="2" id="KW-0812">Transmembrane</keyword>
<dbReference type="AlphaFoldDB" id="A0A7M5VAI7"/>
<keyword evidence="2" id="KW-1133">Transmembrane helix</keyword>
<keyword evidence="2" id="KW-0472">Membrane</keyword>